<dbReference type="Gene3D" id="2.40.10.230">
    <property type="entry name" value="Probable tRNA pseudouridine synthase domain"/>
    <property type="match status" value="1"/>
</dbReference>
<gene>
    <name evidence="1" type="ORF">GRX03_09340</name>
</gene>
<dbReference type="InterPro" id="IPR009000">
    <property type="entry name" value="Transl_B-barrel_sf"/>
</dbReference>
<dbReference type="Proteomes" id="UP000466535">
    <property type="component" value="Unassembled WGS sequence"/>
</dbReference>
<dbReference type="SUPFAM" id="SSF50447">
    <property type="entry name" value="Translation proteins"/>
    <property type="match status" value="1"/>
</dbReference>
<comment type="caution">
    <text evidence="1">The sequence shown here is derived from an EMBL/GenBank/DDBJ whole genome shotgun (WGS) entry which is preliminary data.</text>
</comment>
<dbReference type="Pfam" id="PF04410">
    <property type="entry name" value="Gar1"/>
    <property type="match status" value="1"/>
</dbReference>
<proteinExistence type="predicted"/>
<dbReference type="AlphaFoldDB" id="A0A6B0T462"/>
<dbReference type="InterPro" id="IPR007504">
    <property type="entry name" value="H/ACA_rnp_Gar1/Naf1"/>
</dbReference>
<accession>A0A6B0T462</accession>
<protein>
    <submittedName>
        <fullName evidence="1">H/ACA RNA-protein complex protein Gar1</fullName>
    </submittedName>
</protein>
<evidence type="ECO:0000313" key="1">
    <source>
        <dbReference type="EMBL" id="MXR51807.1"/>
    </source>
</evidence>
<dbReference type="EMBL" id="WUUT01000003">
    <property type="protein sequence ID" value="MXR51807.1"/>
    <property type="molecule type" value="Genomic_DNA"/>
</dbReference>
<reference evidence="1 2" key="1">
    <citation type="submission" date="2019-12" db="EMBL/GenBank/DDBJ databases">
        <title>Isolation and characterization of three novel carbon monoxide-oxidizing members of Halobacteria from salione crusts and soils.</title>
        <authorList>
            <person name="Myers M.R."/>
            <person name="King G.M."/>
        </authorList>
    </citation>
    <scope>NUCLEOTIDE SEQUENCE [LARGE SCALE GENOMIC DNA]</scope>
    <source>
        <strain evidence="1 2">WSH3</strain>
    </source>
</reference>
<evidence type="ECO:0000313" key="2">
    <source>
        <dbReference type="Proteomes" id="UP000466535"/>
    </source>
</evidence>
<keyword evidence="2" id="KW-1185">Reference proteome</keyword>
<organism evidence="1 2">
    <name type="scientific">Halovenus carboxidivorans</name>
    <dbReference type="NCBI Taxonomy" id="2692199"/>
    <lineage>
        <taxon>Archaea</taxon>
        <taxon>Methanobacteriati</taxon>
        <taxon>Methanobacteriota</taxon>
        <taxon>Stenosarchaea group</taxon>
        <taxon>Halobacteria</taxon>
        <taxon>Halobacteriales</taxon>
        <taxon>Haloarculaceae</taxon>
        <taxon>Halovenus</taxon>
    </lineage>
</organism>
<name>A0A6B0T462_9EURY</name>
<dbReference type="InterPro" id="IPR038664">
    <property type="entry name" value="Gar1/Naf1_Cbf5-bd_sf"/>
</dbReference>
<dbReference type="GO" id="GO:0042254">
    <property type="term" value="P:ribosome biogenesis"/>
    <property type="evidence" value="ECO:0007669"/>
    <property type="project" value="InterPro"/>
</dbReference>
<dbReference type="GO" id="GO:0001522">
    <property type="term" value="P:pseudouridine synthesis"/>
    <property type="evidence" value="ECO:0007669"/>
    <property type="project" value="InterPro"/>
</dbReference>
<sequence length="75" mass="8136">MKRIGEAVRMAQGKLIVRSPDESYPDLGTEIVDENLDGVGTVVSVFGPVERPYLAVLADHDRPALLIGSPLYART</sequence>
<dbReference type="OrthoDB" id="60264at2157"/>